<feature type="signal peptide" evidence="2">
    <location>
        <begin position="1"/>
        <end position="23"/>
    </location>
</feature>
<proteinExistence type="predicted"/>
<dbReference type="EMBL" id="JBIAMX010000001">
    <property type="protein sequence ID" value="MFF0541826.1"/>
    <property type="molecule type" value="Genomic_DNA"/>
</dbReference>
<accession>A0ABW6PHE7</accession>
<comment type="caution">
    <text evidence="3">The sequence shown here is derived from an EMBL/GenBank/DDBJ whole genome shotgun (WGS) entry which is preliminary data.</text>
</comment>
<evidence type="ECO:0000256" key="1">
    <source>
        <dbReference type="SAM" id="MobiDB-lite"/>
    </source>
</evidence>
<dbReference type="InterPro" id="IPR007410">
    <property type="entry name" value="LpqE-like"/>
</dbReference>
<evidence type="ECO:0000313" key="3">
    <source>
        <dbReference type="EMBL" id="MFF0541826.1"/>
    </source>
</evidence>
<evidence type="ECO:0000313" key="4">
    <source>
        <dbReference type="Proteomes" id="UP001601444"/>
    </source>
</evidence>
<name>A0ABW6PHE7_9NOCA</name>
<keyword evidence="2" id="KW-0732">Signal</keyword>
<dbReference type="InterPro" id="IPR036182">
    <property type="entry name" value="PCuAC_sf"/>
</dbReference>
<organism evidence="3 4">
    <name type="scientific">Nocardia thailandica</name>
    <dbReference type="NCBI Taxonomy" id="257275"/>
    <lineage>
        <taxon>Bacteria</taxon>
        <taxon>Bacillati</taxon>
        <taxon>Actinomycetota</taxon>
        <taxon>Actinomycetes</taxon>
        <taxon>Mycobacteriales</taxon>
        <taxon>Nocardiaceae</taxon>
        <taxon>Nocardia</taxon>
    </lineage>
</organism>
<reference evidence="3 4" key="1">
    <citation type="submission" date="2024-10" db="EMBL/GenBank/DDBJ databases">
        <title>The Natural Products Discovery Center: Release of the First 8490 Sequenced Strains for Exploring Actinobacteria Biosynthetic Diversity.</title>
        <authorList>
            <person name="Kalkreuter E."/>
            <person name="Kautsar S.A."/>
            <person name="Yang D."/>
            <person name="Bader C.D."/>
            <person name="Teijaro C.N."/>
            <person name="Fluegel L."/>
            <person name="Davis C.M."/>
            <person name="Simpson J.R."/>
            <person name="Lauterbach L."/>
            <person name="Steele A.D."/>
            <person name="Gui C."/>
            <person name="Meng S."/>
            <person name="Li G."/>
            <person name="Viehrig K."/>
            <person name="Ye F."/>
            <person name="Su P."/>
            <person name="Kiefer A.F."/>
            <person name="Nichols A."/>
            <person name="Cepeda A.J."/>
            <person name="Yan W."/>
            <person name="Fan B."/>
            <person name="Jiang Y."/>
            <person name="Adhikari A."/>
            <person name="Zheng C.-J."/>
            <person name="Schuster L."/>
            <person name="Cowan T.M."/>
            <person name="Smanski M.J."/>
            <person name="Chevrette M.G."/>
            <person name="De Carvalho L.P.S."/>
            <person name="Shen B."/>
        </authorList>
    </citation>
    <scope>NUCLEOTIDE SEQUENCE [LARGE SCALE GENOMIC DNA]</scope>
    <source>
        <strain evidence="3 4">NPDC004045</strain>
    </source>
</reference>
<evidence type="ECO:0000256" key="2">
    <source>
        <dbReference type="SAM" id="SignalP"/>
    </source>
</evidence>
<dbReference type="Gene3D" id="2.60.40.1890">
    <property type="entry name" value="PCu(A)C copper chaperone"/>
    <property type="match status" value="1"/>
</dbReference>
<feature type="chain" id="PRO_5047306382" description="Lipoprotein lpqE" evidence="2">
    <location>
        <begin position="24"/>
        <end position="226"/>
    </location>
</feature>
<dbReference type="PROSITE" id="PS51257">
    <property type="entry name" value="PROKAR_LIPOPROTEIN"/>
    <property type="match status" value="1"/>
</dbReference>
<keyword evidence="4" id="KW-1185">Reference proteome</keyword>
<sequence length="226" mass="22482">MTALKAVTAPSARRRMVTVAALAAAGAVALSGCGAGQHTQTSSQVAAINGNNADIGQIALRDVQIVLPPAGSADYALTKGGKAVIALSIINDGEIVTDELTSVTTDLGQVKITAPGGDPAFKIAPQQTVVAGKPATSAATGGTDDHHGTPAPSAAPDKPATDPEAKPGSIEIQGLVKDIVPGLTYTVTFNFKDAGTIQVQVPVDAGPDTVRVVNEKSGPAPEGAGH</sequence>
<gene>
    <name evidence="3" type="ORF">ACFYTF_03220</name>
</gene>
<evidence type="ECO:0008006" key="5">
    <source>
        <dbReference type="Google" id="ProtNLM"/>
    </source>
</evidence>
<protein>
    <recommendedName>
        <fullName evidence="5">Lipoprotein lpqE</fullName>
    </recommendedName>
</protein>
<feature type="region of interest" description="Disordered" evidence="1">
    <location>
        <begin position="132"/>
        <end position="167"/>
    </location>
</feature>
<dbReference type="Pfam" id="PF04314">
    <property type="entry name" value="PCuAC"/>
    <property type="match status" value="1"/>
</dbReference>
<dbReference type="RefSeq" id="WP_387698888.1">
    <property type="nucleotide sequence ID" value="NZ_JBIAMX010000001.1"/>
</dbReference>
<dbReference type="Proteomes" id="UP001601444">
    <property type="component" value="Unassembled WGS sequence"/>
</dbReference>